<comment type="caution">
    <text evidence="14">The sequence shown here is derived from an EMBL/GenBank/DDBJ whole genome shotgun (WGS) entry which is preliminary data.</text>
</comment>
<dbReference type="PIRSF" id="PIRSF000774">
    <property type="entry name" value="RpoN"/>
    <property type="match status" value="1"/>
</dbReference>
<dbReference type="Pfam" id="PF04963">
    <property type="entry name" value="Sigma54_CBD"/>
    <property type="match status" value="1"/>
</dbReference>
<dbReference type="OrthoDB" id="9814402at2"/>
<accession>A0A4R6TT71</accession>
<dbReference type="GO" id="GO:0016779">
    <property type="term" value="F:nucleotidyltransferase activity"/>
    <property type="evidence" value="ECO:0007669"/>
    <property type="project" value="UniProtKB-KW"/>
</dbReference>
<dbReference type="PANTHER" id="PTHR32248">
    <property type="entry name" value="RNA POLYMERASE SIGMA-54 FACTOR"/>
    <property type="match status" value="1"/>
</dbReference>
<dbReference type="NCBIfam" id="TIGR02395">
    <property type="entry name" value="rpoN_sigma"/>
    <property type="match status" value="1"/>
</dbReference>
<dbReference type="NCBIfam" id="NF009118">
    <property type="entry name" value="PRK12469.1"/>
    <property type="match status" value="1"/>
</dbReference>
<dbReference type="GO" id="GO:0001216">
    <property type="term" value="F:DNA-binding transcription activator activity"/>
    <property type="evidence" value="ECO:0007669"/>
    <property type="project" value="InterPro"/>
</dbReference>
<keyword evidence="8 10" id="KW-0238">DNA-binding</keyword>
<reference evidence="14 15" key="1">
    <citation type="submission" date="2019-03" db="EMBL/GenBank/DDBJ databases">
        <title>Genomic Encyclopedia of Type Strains, Phase IV (KMG-IV): sequencing the most valuable type-strain genomes for metagenomic binning, comparative biology and taxonomic classification.</title>
        <authorList>
            <person name="Goeker M."/>
        </authorList>
    </citation>
    <scope>NUCLEOTIDE SEQUENCE [LARGE SCALE GENOMIC DNA]</scope>
    <source>
        <strain evidence="14 15">DSM 28679</strain>
    </source>
</reference>
<evidence type="ECO:0000259" key="12">
    <source>
        <dbReference type="Pfam" id="PF04552"/>
    </source>
</evidence>
<gene>
    <name evidence="14" type="ORF">DFQ45_11318</name>
</gene>
<comment type="similarity">
    <text evidence="1 10">Belongs to the sigma-54 factor family.</text>
</comment>
<dbReference type="Pfam" id="PF00309">
    <property type="entry name" value="Sigma54_AID"/>
    <property type="match status" value="1"/>
</dbReference>
<evidence type="ECO:0000256" key="10">
    <source>
        <dbReference type="PIRNR" id="PIRNR000774"/>
    </source>
</evidence>
<dbReference type="PROSITE" id="PS50044">
    <property type="entry name" value="SIGMA54_3"/>
    <property type="match status" value="1"/>
</dbReference>
<sequence>MKASLVLKMGQQLTMTPQLQQAIRLLQMSTLDLQDEIREALESNPMLERQDDADADGHASEADPLAEAADNPQNGDTTPAAHEPPAPEHNESSENTSDLEHIPDELAVDTSWEDIYQTSASNLPVADDEDWDFTATTASSMSLQDHLLWQLNLSSLNERAEYLATILIDSINSDGYLESPLDELLAGLDPALHVTLAELEDMLEHVQQFDPTGVGARDLRECLLLQLAQLDKNTPRLAEARQLCDRYLELLGSREYSRLMRQMRLGETELGEVVQLIQSLDPRPGSHIEESAAEYIVPDVIVRKDKQRWLVELNPEIAPRLRVNSLYASYVRRADSSDDNTFMRNQLQEARWFIRSLHSRNETLLRVSSEILRRQPGFFEHGPVAMKPMILADIAEALEMHESTISRATTQKYMHTPRGIFELKYFFSSHVSTDQGGECSSTAIRAMIEQLVAAENPKKPLSDSKITALLAEQGIQVARRTIAKYREALNIPSSTDRKQLF</sequence>
<evidence type="ECO:0000256" key="7">
    <source>
        <dbReference type="ARBA" id="ARBA00023082"/>
    </source>
</evidence>
<dbReference type="PANTHER" id="PTHR32248:SF4">
    <property type="entry name" value="RNA POLYMERASE SIGMA-54 FACTOR"/>
    <property type="match status" value="1"/>
</dbReference>
<evidence type="ECO:0000256" key="11">
    <source>
        <dbReference type="SAM" id="MobiDB-lite"/>
    </source>
</evidence>
<keyword evidence="6 10" id="KW-0805">Transcription regulation</keyword>
<dbReference type="PRINTS" id="PR00045">
    <property type="entry name" value="SIGMA54FCT"/>
</dbReference>
<dbReference type="Proteomes" id="UP000294575">
    <property type="component" value="Unassembled WGS sequence"/>
</dbReference>
<evidence type="ECO:0000256" key="8">
    <source>
        <dbReference type="ARBA" id="ARBA00023125"/>
    </source>
</evidence>
<dbReference type="GO" id="GO:0016987">
    <property type="term" value="F:sigma factor activity"/>
    <property type="evidence" value="ECO:0007669"/>
    <property type="project" value="UniProtKB-KW"/>
</dbReference>
<evidence type="ECO:0000256" key="4">
    <source>
        <dbReference type="ARBA" id="ARBA00022679"/>
    </source>
</evidence>
<evidence type="ECO:0000313" key="15">
    <source>
        <dbReference type="Proteomes" id="UP000294575"/>
    </source>
</evidence>
<keyword evidence="9 10" id="KW-0804">Transcription</keyword>
<dbReference type="InterPro" id="IPR007634">
    <property type="entry name" value="RNA_pol_sigma_54_DNA-bd"/>
</dbReference>
<feature type="domain" description="RNA polymerase sigma factor 54 DNA-binding" evidence="12">
    <location>
        <begin position="341"/>
        <end position="499"/>
    </location>
</feature>
<keyword evidence="7 10" id="KW-0731">Sigma factor</keyword>
<feature type="region of interest" description="Disordered" evidence="11">
    <location>
        <begin position="50"/>
        <end position="99"/>
    </location>
</feature>
<feature type="compositionally biased region" description="Basic and acidic residues" evidence="11">
    <location>
        <begin position="50"/>
        <end position="61"/>
    </location>
</feature>
<evidence type="ECO:0000256" key="2">
    <source>
        <dbReference type="ARBA" id="ARBA00019942"/>
    </source>
</evidence>
<dbReference type="InterPro" id="IPR038709">
    <property type="entry name" value="RpoN_core-bd_sf"/>
</dbReference>
<dbReference type="Gene3D" id="1.10.10.1330">
    <property type="entry name" value="RNA polymerase sigma-54 factor, core-binding domain"/>
    <property type="match status" value="1"/>
</dbReference>
<keyword evidence="5 10" id="KW-0548">Nucleotidyltransferase</keyword>
<evidence type="ECO:0000256" key="3">
    <source>
        <dbReference type="ARBA" id="ARBA00022478"/>
    </source>
</evidence>
<proteinExistence type="inferred from homology"/>
<evidence type="ECO:0000256" key="9">
    <source>
        <dbReference type="ARBA" id="ARBA00023163"/>
    </source>
</evidence>
<keyword evidence="3 10" id="KW-0240">DNA-directed RNA polymerase</keyword>
<keyword evidence="15" id="KW-1185">Reference proteome</keyword>
<dbReference type="Pfam" id="PF04552">
    <property type="entry name" value="Sigma54_DBD"/>
    <property type="match status" value="1"/>
</dbReference>
<dbReference type="Gene3D" id="1.10.10.60">
    <property type="entry name" value="Homeodomain-like"/>
    <property type="match status" value="1"/>
</dbReference>
<dbReference type="EMBL" id="SNYK01000013">
    <property type="protein sequence ID" value="TDQ36296.1"/>
    <property type="molecule type" value="Genomic_DNA"/>
</dbReference>
<comment type="function">
    <text evidence="10">Sigma factors are initiation factors that promote the attachment of RNA polymerase to specific initiation sites and are then released.</text>
</comment>
<dbReference type="RefSeq" id="WP_133539739.1">
    <property type="nucleotide sequence ID" value="NZ_SNYK01000013.1"/>
</dbReference>
<feature type="domain" description="RNA polymerase sigma factor 54 core-binding" evidence="13">
    <location>
        <begin position="133"/>
        <end position="327"/>
    </location>
</feature>
<dbReference type="InterPro" id="IPR000394">
    <property type="entry name" value="RNA_pol_sigma_54"/>
</dbReference>
<name>A0A4R6TT71_9GAMM</name>
<feature type="compositionally biased region" description="Basic and acidic residues" evidence="11">
    <location>
        <begin position="85"/>
        <end position="99"/>
    </location>
</feature>
<dbReference type="InterPro" id="IPR007046">
    <property type="entry name" value="RNA_pol_sigma_54_core-bd"/>
</dbReference>
<evidence type="ECO:0000256" key="1">
    <source>
        <dbReference type="ARBA" id="ARBA00008798"/>
    </source>
</evidence>
<dbReference type="PROSITE" id="PS00717">
    <property type="entry name" value="SIGMA54_1"/>
    <property type="match status" value="1"/>
</dbReference>
<protein>
    <recommendedName>
        <fullName evidence="2 10">RNA polymerase sigma-54 factor</fullName>
    </recommendedName>
</protein>
<evidence type="ECO:0000313" key="14">
    <source>
        <dbReference type="EMBL" id="TDQ36296.1"/>
    </source>
</evidence>
<dbReference type="AlphaFoldDB" id="A0A4R6TT71"/>
<evidence type="ECO:0000256" key="5">
    <source>
        <dbReference type="ARBA" id="ARBA00022695"/>
    </source>
</evidence>
<evidence type="ECO:0000256" key="6">
    <source>
        <dbReference type="ARBA" id="ARBA00023015"/>
    </source>
</evidence>
<dbReference type="FunFam" id="1.10.10.60:FF:000045">
    <property type="entry name" value="RNA polymerase sigma-54 factor"/>
    <property type="match status" value="1"/>
</dbReference>
<dbReference type="NCBIfam" id="NF004595">
    <property type="entry name" value="PRK05932.1-2"/>
    <property type="match status" value="1"/>
</dbReference>
<keyword evidence="4 10" id="KW-0808">Transferase</keyword>
<dbReference type="GO" id="GO:0003677">
    <property type="term" value="F:DNA binding"/>
    <property type="evidence" value="ECO:0007669"/>
    <property type="project" value="UniProtKB-KW"/>
</dbReference>
<dbReference type="GO" id="GO:0006352">
    <property type="term" value="P:DNA-templated transcription initiation"/>
    <property type="evidence" value="ECO:0007669"/>
    <property type="project" value="InterPro"/>
</dbReference>
<organism evidence="14 15">
    <name type="scientific">Thiopseudomonas denitrificans</name>
    <dbReference type="NCBI Taxonomy" id="1501432"/>
    <lineage>
        <taxon>Bacteria</taxon>
        <taxon>Pseudomonadati</taxon>
        <taxon>Pseudomonadota</taxon>
        <taxon>Gammaproteobacteria</taxon>
        <taxon>Pseudomonadales</taxon>
        <taxon>Pseudomonadaceae</taxon>
        <taxon>Thiopseudomonas</taxon>
    </lineage>
</organism>
<dbReference type="GO" id="GO:0000428">
    <property type="term" value="C:DNA-directed RNA polymerase complex"/>
    <property type="evidence" value="ECO:0007669"/>
    <property type="project" value="UniProtKB-KW"/>
</dbReference>
<evidence type="ECO:0000259" key="13">
    <source>
        <dbReference type="Pfam" id="PF04963"/>
    </source>
</evidence>
<dbReference type="PROSITE" id="PS00718">
    <property type="entry name" value="SIGMA54_2"/>
    <property type="match status" value="1"/>
</dbReference>